<proteinExistence type="predicted"/>
<dbReference type="GO" id="GO:0070402">
    <property type="term" value="F:NADPH binding"/>
    <property type="evidence" value="ECO:0007669"/>
    <property type="project" value="TreeGrafter"/>
</dbReference>
<evidence type="ECO:0000313" key="1">
    <source>
        <dbReference type="EMBL" id="OGZ54863.1"/>
    </source>
</evidence>
<dbReference type="Pfam" id="PF02511">
    <property type="entry name" value="Thy1"/>
    <property type="match status" value="2"/>
</dbReference>
<dbReference type="PROSITE" id="PS51331">
    <property type="entry name" value="THYX"/>
    <property type="match status" value="2"/>
</dbReference>
<dbReference type="GO" id="GO:0006231">
    <property type="term" value="P:dTMP biosynthetic process"/>
    <property type="evidence" value="ECO:0007669"/>
    <property type="project" value="InterPro"/>
</dbReference>
<evidence type="ECO:0008006" key="3">
    <source>
        <dbReference type="Google" id="ProtNLM"/>
    </source>
</evidence>
<accession>A0A1G2GXE7</accession>
<dbReference type="Proteomes" id="UP000178186">
    <property type="component" value="Unassembled WGS sequence"/>
</dbReference>
<dbReference type="EMBL" id="MHNY01000037">
    <property type="protein sequence ID" value="OGZ54863.1"/>
    <property type="molecule type" value="Genomic_DNA"/>
</dbReference>
<dbReference type="PANTHER" id="PTHR34934">
    <property type="entry name" value="FLAVIN-DEPENDENT THYMIDYLATE SYNTHASE"/>
    <property type="match status" value="1"/>
</dbReference>
<dbReference type="SUPFAM" id="SSF69796">
    <property type="entry name" value="Thymidylate synthase-complementing protein Thy1"/>
    <property type="match status" value="2"/>
</dbReference>
<comment type="caution">
    <text evidence="1">The sequence shown here is derived from an EMBL/GenBank/DDBJ whole genome shotgun (WGS) entry which is preliminary data.</text>
</comment>
<dbReference type="Gene3D" id="3.30.1360.170">
    <property type="match status" value="2"/>
</dbReference>
<sequence>MKPNTYAPQFKPEQWSERDRQYLAPFATNLDGLVHVLHNLPPEIVGALCSRASRAKGSLLRILLNEYIYPILDGEDKQLAKELDYLVDFLTKHGFKNILNNQRAQGFYAKWLSQYGDDSIAQMTGTHVVFWGISQVAMKFLEDQRIGLEPIEKSTRYVNFGEKINGRYLYYTPTPDLQKRGLLAEYKKTMDGLFAAYNTLMPPLTAWLKEHYDEKDTVLEKKAFDTLRGLLPMATMGQVAFRGNAQAFEYLINRASAHELGELCWIADVMKQELDTEIPSLLLRTREEKSITYQTYLATCSRDMENTISKKLSRALNQQTIVSGPTVELAEYDHNLEEKCIAGILYSLPQTRASWKNVLSAVQYMPQREQQNLLETFFGNRNERWYKLGRAFENAYLRFDIIMDIGAYRDLHRHRMLTQDRQMFSIHHGYGIPPEIAEAGISVTYKKALDSVVPLFKKLERESPLLAQYVVPLAYRIQFYQWQNVASLFWEAELRTGRQGHPDYRHIEQEKYRLFTKKFPRIAKYMKIDMNQYSFARRGEADKIAQKERYLQKNLRKK</sequence>
<gene>
    <name evidence="1" type="ORF">A3H64_00330</name>
</gene>
<organism evidence="1 2">
    <name type="scientific">Candidatus Ryanbacteria bacterium RIFCSPLOWO2_02_FULL_45_11c</name>
    <dbReference type="NCBI Taxonomy" id="1802128"/>
    <lineage>
        <taxon>Bacteria</taxon>
        <taxon>Candidatus Ryaniibacteriota</taxon>
    </lineage>
</organism>
<evidence type="ECO:0000313" key="2">
    <source>
        <dbReference type="Proteomes" id="UP000178186"/>
    </source>
</evidence>
<dbReference type="InterPro" id="IPR036098">
    <property type="entry name" value="Thymidylate_synthase_ThyX_sf"/>
</dbReference>
<dbReference type="GO" id="GO:0050660">
    <property type="term" value="F:flavin adenine dinucleotide binding"/>
    <property type="evidence" value="ECO:0007669"/>
    <property type="project" value="InterPro"/>
</dbReference>
<protein>
    <recommendedName>
        <fullName evidence="3">Thymidylate synthase</fullName>
    </recommendedName>
</protein>
<name>A0A1G2GXE7_9BACT</name>
<dbReference type="STRING" id="1802128.A3H64_00330"/>
<dbReference type="CDD" id="cd20175">
    <property type="entry name" value="ThyX"/>
    <property type="match status" value="1"/>
</dbReference>
<dbReference type="PANTHER" id="PTHR34934:SF1">
    <property type="entry name" value="FLAVIN-DEPENDENT THYMIDYLATE SYNTHASE"/>
    <property type="match status" value="1"/>
</dbReference>
<reference evidence="1 2" key="1">
    <citation type="journal article" date="2016" name="Nat. Commun.">
        <title>Thousands of microbial genomes shed light on interconnected biogeochemical processes in an aquifer system.</title>
        <authorList>
            <person name="Anantharaman K."/>
            <person name="Brown C.T."/>
            <person name="Hug L.A."/>
            <person name="Sharon I."/>
            <person name="Castelle C.J."/>
            <person name="Probst A.J."/>
            <person name="Thomas B.C."/>
            <person name="Singh A."/>
            <person name="Wilkins M.J."/>
            <person name="Karaoz U."/>
            <person name="Brodie E.L."/>
            <person name="Williams K.H."/>
            <person name="Hubbard S.S."/>
            <person name="Banfield J.F."/>
        </authorList>
    </citation>
    <scope>NUCLEOTIDE SEQUENCE [LARGE SCALE GENOMIC DNA]</scope>
</reference>
<dbReference type="GO" id="GO:0050797">
    <property type="term" value="F:thymidylate synthase (FAD) activity"/>
    <property type="evidence" value="ECO:0007669"/>
    <property type="project" value="InterPro"/>
</dbReference>
<dbReference type="AlphaFoldDB" id="A0A1G2GXE7"/>
<dbReference type="GO" id="GO:0004799">
    <property type="term" value="F:thymidylate synthase activity"/>
    <property type="evidence" value="ECO:0007669"/>
    <property type="project" value="TreeGrafter"/>
</dbReference>
<dbReference type="InterPro" id="IPR003669">
    <property type="entry name" value="Thymidylate_synthase_ThyX"/>
</dbReference>